<keyword evidence="4 6" id="KW-0805">Transcription regulation</keyword>
<dbReference type="PANTHER" id="PTHR11078">
    <property type="entry name" value="N UTILIZATION SUBSTANCE PROTEIN B-RELATED"/>
    <property type="match status" value="1"/>
</dbReference>
<dbReference type="SUPFAM" id="SSF48013">
    <property type="entry name" value="NusB-like"/>
    <property type="match status" value="1"/>
</dbReference>
<dbReference type="RefSeq" id="WP_186869876.1">
    <property type="nucleotide sequence ID" value="NZ_JACOOL010000006.1"/>
</dbReference>
<evidence type="ECO:0000259" key="7">
    <source>
        <dbReference type="Pfam" id="PF01029"/>
    </source>
</evidence>
<dbReference type="PANTHER" id="PTHR11078:SF3">
    <property type="entry name" value="ANTITERMINATION NUSB DOMAIN-CONTAINING PROTEIN"/>
    <property type="match status" value="1"/>
</dbReference>
<proteinExistence type="inferred from homology"/>
<evidence type="ECO:0000256" key="6">
    <source>
        <dbReference type="HAMAP-Rule" id="MF_00073"/>
    </source>
</evidence>
<comment type="caution">
    <text evidence="8">The sequence shown here is derived from an EMBL/GenBank/DDBJ whole genome shotgun (WGS) entry which is preliminary data.</text>
</comment>
<dbReference type="AlphaFoldDB" id="A0A923L656"/>
<comment type="function">
    <text evidence="6">Involved in transcription antitermination. Required for transcription of ribosomal RNA (rRNA) genes. Binds specifically to the boxA antiterminator sequence of the ribosomal RNA (rrn) operons.</text>
</comment>
<evidence type="ECO:0000256" key="1">
    <source>
        <dbReference type="ARBA" id="ARBA00005952"/>
    </source>
</evidence>
<keyword evidence="5 6" id="KW-0804">Transcription</keyword>
<dbReference type="InterPro" id="IPR035926">
    <property type="entry name" value="NusB-like_sf"/>
</dbReference>
<evidence type="ECO:0000256" key="5">
    <source>
        <dbReference type="ARBA" id="ARBA00023163"/>
    </source>
</evidence>
<dbReference type="CDD" id="cd00619">
    <property type="entry name" value="Terminator_NusB"/>
    <property type="match status" value="1"/>
</dbReference>
<dbReference type="Proteomes" id="UP000637359">
    <property type="component" value="Unassembled WGS sequence"/>
</dbReference>
<evidence type="ECO:0000313" key="9">
    <source>
        <dbReference type="Proteomes" id="UP000637359"/>
    </source>
</evidence>
<keyword evidence="9" id="KW-1185">Reference proteome</keyword>
<feature type="domain" description="NusB/RsmB/TIM44" evidence="7">
    <location>
        <begin position="4"/>
        <end position="126"/>
    </location>
</feature>
<dbReference type="GO" id="GO:0006353">
    <property type="term" value="P:DNA-templated transcription termination"/>
    <property type="evidence" value="ECO:0007669"/>
    <property type="project" value="UniProtKB-UniRule"/>
</dbReference>
<reference evidence="8" key="1">
    <citation type="submission" date="2020-08" db="EMBL/GenBank/DDBJ databases">
        <title>Genome public.</title>
        <authorList>
            <person name="Liu C."/>
            <person name="Sun Q."/>
        </authorList>
    </citation>
    <scope>NUCLEOTIDE SEQUENCE</scope>
    <source>
        <strain evidence="8">BX22</strain>
    </source>
</reference>
<dbReference type="NCBIfam" id="TIGR01951">
    <property type="entry name" value="nusB"/>
    <property type="match status" value="1"/>
</dbReference>
<dbReference type="HAMAP" id="MF_00073">
    <property type="entry name" value="NusB"/>
    <property type="match status" value="1"/>
</dbReference>
<evidence type="ECO:0000256" key="2">
    <source>
        <dbReference type="ARBA" id="ARBA00022814"/>
    </source>
</evidence>
<gene>
    <name evidence="6 8" type="primary">nusB</name>
    <name evidence="8" type="ORF">H8S33_10150</name>
</gene>
<evidence type="ECO:0000256" key="4">
    <source>
        <dbReference type="ARBA" id="ARBA00023015"/>
    </source>
</evidence>
<dbReference type="InterPro" id="IPR011605">
    <property type="entry name" value="NusB_fam"/>
</dbReference>
<keyword evidence="2 6" id="KW-0889">Transcription antitermination</keyword>
<accession>A0A923L656</accession>
<dbReference type="GO" id="GO:0031564">
    <property type="term" value="P:transcription antitermination"/>
    <property type="evidence" value="ECO:0007669"/>
    <property type="project" value="UniProtKB-KW"/>
</dbReference>
<dbReference type="GO" id="GO:0003723">
    <property type="term" value="F:RNA binding"/>
    <property type="evidence" value="ECO:0007669"/>
    <property type="project" value="UniProtKB-UniRule"/>
</dbReference>
<sequence length="126" mass="14725">MKRHEAREKAFQILFQLDMLEEDIEITIQERLDEEKKDDFLQMLVLGVVKEKQAIDEIISSHLEKWSLQRLPSVEKTVLRIATYELKYMEDIPENVSINEAVNLAKMYGDEKSGKFVNGVLSKIIK</sequence>
<keyword evidence="3 6" id="KW-0694">RNA-binding</keyword>
<dbReference type="Pfam" id="PF01029">
    <property type="entry name" value="NusB"/>
    <property type="match status" value="1"/>
</dbReference>
<evidence type="ECO:0000256" key="3">
    <source>
        <dbReference type="ARBA" id="ARBA00022884"/>
    </source>
</evidence>
<evidence type="ECO:0000313" key="8">
    <source>
        <dbReference type="EMBL" id="MBC5637169.1"/>
    </source>
</evidence>
<comment type="similarity">
    <text evidence="1 6">Belongs to the NusB family.</text>
</comment>
<dbReference type="EMBL" id="JACOOL010000006">
    <property type="protein sequence ID" value="MBC5637169.1"/>
    <property type="molecule type" value="Genomic_DNA"/>
</dbReference>
<dbReference type="Gene3D" id="1.10.940.10">
    <property type="entry name" value="NusB-like"/>
    <property type="match status" value="1"/>
</dbReference>
<name>A0A923L656_9BACI</name>
<dbReference type="InterPro" id="IPR006027">
    <property type="entry name" value="NusB_RsmB_TIM44"/>
</dbReference>
<dbReference type="GO" id="GO:0005829">
    <property type="term" value="C:cytosol"/>
    <property type="evidence" value="ECO:0007669"/>
    <property type="project" value="TreeGrafter"/>
</dbReference>
<organism evidence="8 9">
    <name type="scientific">Ornithinibacillus hominis</name>
    <dbReference type="NCBI Taxonomy" id="2763055"/>
    <lineage>
        <taxon>Bacteria</taxon>
        <taxon>Bacillati</taxon>
        <taxon>Bacillota</taxon>
        <taxon>Bacilli</taxon>
        <taxon>Bacillales</taxon>
        <taxon>Bacillaceae</taxon>
        <taxon>Ornithinibacillus</taxon>
    </lineage>
</organism>
<protein>
    <recommendedName>
        <fullName evidence="6">Transcription antitermination protein NusB</fullName>
    </recommendedName>
    <alternativeName>
        <fullName evidence="6">Antitermination factor NusB</fullName>
    </alternativeName>
</protein>